<dbReference type="Proteomes" id="UP000316727">
    <property type="component" value="Unassembled WGS sequence"/>
</dbReference>
<evidence type="ECO:0008006" key="3">
    <source>
        <dbReference type="Google" id="ProtNLM"/>
    </source>
</evidence>
<dbReference type="RefSeq" id="WP_140619780.1">
    <property type="nucleotide sequence ID" value="NZ_VFRQ01000002.1"/>
</dbReference>
<dbReference type="OrthoDB" id="894273at2"/>
<gene>
    <name evidence="1" type="ORF">FJM65_04210</name>
</gene>
<sequence>MVLSSTPYHHIEHYPTHNVIVSQWYGACTSQEYRDTLRHFLHLVTSMGVPYAISDRRLLPPIPIEDTRWTLREFLSDFRKLPLKRFAFINSFDPIAEKQLRYFVDNEKVVPFPFEVEVFEDLTSAYEWLMSASLE</sequence>
<reference evidence="1 2" key="1">
    <citation type="submission" date="2019-06" db="EMBL/GenBank/DDBJ databases">
        <title>A novel bacterium of genus Pontibacter, isolated from marine sediment.</title>
        <authorList>
            <person name="Huang H."/>
            <person name="Mo K."/>
            <person name="Hu Y."/>
        </authorList>
    </citation>
    <scope>NUCLEOTIDE SEQUENCE [LARGE SCALE GENOMIC DNA]</scope>
    <source>
        <strain evidence="1 2">HB172049</strain>
    </source>
</reference>
<evidence type="ECO:0000313" key="2">
    <source>
        <dbReference type="Proteomes" id="UP000316727"/>
    </source>
</evidence>
<dbReference type="EMBL" id="VFRQ01000002">
    <property type="protein sequence ID" value="TPE45250.1"/>
    <property type="molecule type" value="Genomic_DNA"/>
</dbReference>
<organism evidence="1 2">
    <name type="scientific">Pontibacter mangrovi</name>
    <dbReference type="NCBI Taxonomy" id="2589816"/>
    <lineage>
        <taxon>Bacteria</taxon>
        <taxon>Pseudomonadati</taxon>
        <taxon>Bacteroidota</taxon>
        <taxon>Cytophagia</taxon>
        <taxon>Cytophagales</taxon>
        <taxon>Hymenobacteraceae</taxon>
        <taxon>Pontibacter</taxon>
    </lineage>
</organism>
<keyword evidence="2" id="KW-1185">Reference proteome</keyword>
<comment type="caution">
    <text evidence="1">The sequence shown here is derived from an EMBL/GenBank/DDBJ whole genome shotgun (WGS) entry which is preliminary data.</text>
</comment>
<dbReference type="AlphaFoldDB" id="A0A501WA74"/>
<accession>A0A501WA74</accession>
<name>A0A501WA74_9BACT</name>
<evidence type="ECO:0000313" key="1">
    <source>
        <dbReference type="EMBL" id="TPE45250.1"/>
    </source>
</evidence>
<protein>
    <recommendedName>
        <fullName evidence="3">STAS/SEC14 domain-containing protein</fullName>
    </recommendedName>
</protein>
<proteinExistence type="predicted"/>